<dbReference type="HOGENOM" id="CLU_161282_0_0_7"/>
<sequence length="96" mass="11049">MQKIVFLVLLILEGLKAQSNYCSDHCEGTPSSRNAPMGFYFSFVHPVKYYLQNPQARDKKLQKCHEAFTSTLKTNYIAKSFKKDCKHAQMAKEQAK</sequence>
<evidence type="ECO:0000313" key="1">
    <source>
        <dbReference type="EMBL" id="AFI05082.1"/>
    </source>
</evidence>
<dbReference type="PATRIC" id="fig|1163745.3.peg.56"/>
<evidence type="ECO:0000313" key="2">
    <source>
        <dbReference type="Proteomes" id="UP000005013"/>
    </source>
</evidence>
<dbReference type="EMBL" id="CP003481">
    <property type="protein sequence ID" value="AFI05082.1"/>
    <property type="molecule type" value="Genomic_DNA"/>
</dbReference>
<keyword evidence="2" id="KW-1185">Reference proteome</keyword>
<dbReference type="RefSeq" id="WP_014658611.1">
    <property type="nucleotide sequence ID" value="NC_017735.1"/>
</dbReference>
<dbReference type="Proteomes" id="UP000005013">
    <property type="component" value="Chromosome"/>
</dbReference>
<organism evidence="1 2">
    <name type="scientific">Helicobacter cetorum (strain ATCC BAA-540 / CCUG 52418 / MIT 99-5656)</name>
    <dbReference type="NCBI Taxonomy" id="1163745"/>
    <lineage>
        <taxon>Bacteria</taxon>
        <taxon>Pseudomonadati</taxon>
        <taxon>Campylobacterota</taxon>
        <taxon>Epsilonproteobacteria</taxon>
        <taxon>Campylobacterales</taxon>
        <taxon>Helicobacteraceae</taxon>
        <taxon>Helicobacter</taxon>
    </lineage>
</organism>
<accession>I0EQ63</accession>
<proteinExistence type="predicted"/>
<protein>
    <submittedName>
        <fullName evidence="1">Uncharacterized protein</fullName>
    </submittedName>
</protein>
<dbReference type="STRING" id="1163745.HCD_00250"/>
<dbReference type="OrthoDB" id="5327933at2"/>
<dbReference type="AlphaFoldDB" id="I0EQ63"/>
<reference evidence="1 2" key="1">
    <citation type="journal article" date="2013" name="PLoS ONE">
        <title>Sequence Divergence and Conservation in Genomes ofHelicobacter cetorum Strains from a Dolphin and a Whale.</title>
        <authorList>
            <person name="Kersulyte D."/>
            <person name="Rossi M."/>
            <person name="Berg D.E."/>
        </authorList>
    </citation>
    <scope>NUCLEOTIDE SEQUENCE [LARGE SCALE GENOMIC DNA]</scope>
    <source>
        <strain evidence="1 2">MIT 99-5656</strain>
    </source>
</reference>
<dbReference type="KEGG" id="hcm:HCD_00250"/>
<name>I0EQ63_HELCM</name>
<gene>
    <name evidence="1" type="ordered locus">HCD_00250</name>
</gene>